<gene>
    <name evidence="1" type="ORF">J437_LFUL002326</name>
</gene>
<evidence type="ECO:0000313" key="2">
    <source>
        <dbReference type="Proteomes" id="UP000792457"/>
    </source>
</evidence>
<dbReference type="AlphaFoldDB" id="A0A8K0K8B8"/>
<comment type="caution">
    <text evidence="1">The sequence shown here is derived from an EMBL/GenBank/DDBJ whole genome shotgun (WGS) entry which is preliminary data.</text>
</comment>
<dbReference type="OrthoDB" id="2668416at2759"/>
<evidence type="ECO:0000313" key="1">
    <source>
        <dbReference type="EMBL" id="KAG8229602.1"/>
    </source>
</evidence>
<dbReference type="EMBL" id="KZ308437">
    <property type="protein sequence ID" value="KAG8229602.1"/>
    <property type="molecule type" value="Genomic_DNA"/>
</dbReference>
<reference evidence="1" key="1">
    <citation type="submission" date="2013-04" db="EMBL/GenBank/DDBJ databases">
        <authorList>
            <person name="Qu J."/>
            <person name="Murali S.C."/>
            <person name="Bandaranaike D."/>
            <person name="Bellair M."/>
            <person name="Blankenburg K."/>
            <person name="Chao H."/>
            <person name="Dinh H."/>
            <person name="Doddapaneni H."/>
            <person name="Downs B."/>
            <person name="Dugan-Rocha S."/>
            <person name="Elkadiri S."/>
            <person name="Gnanaolivu R.D."/>
            <person name="Hernandez B."/>
            <person name="Javaid M."/>
            <person name="Jayaseelan J.C."/>
            <person name="Lee S."/>
            <person name="Li M."/>
            <person name="Ming W."/>
            <person name="Munidasa M."/>
            <person name="Muniz J."/>
            <person name="Nguyen L."/>
            <person name="Ongeri F."/>
            <person name="Osuji N."/>
            <person name="Pu L.-L."/>
            <person name="Puazo M."/>
            <person name="Qu C."/>
            <person name="Quiroz J."/>
            <person name="Raj R."/>
            <person name="Weissenberger G."/>
            <person name="Xin Y."/>
            <person name="Zou X."/>
            <person name="Han Y."/>
            <person name="Richards S."/>
            <person name="Worley K."/>
            <person name="Muzny D."/>
            <person name="Gibbs R."/>
        </authorList>
    </citation>
    <scope>NUCLEOTIDE SEQUENCE</scope>
    <source>
        <strain evidence="1">Sampled in the wild</strain>
    </source>
</reference>
<sequence length="118" mass="13547">MLENTATNLFYTIYPYIKEDEDKFFNFFHVPPASFDGLLELGSYARSSDSFIFKQTPLYYKQMMDNTLHIPAATIITRTVATITSFIFLGDEAFGLLENILTPYGGNILSEKKIIFNY</sequence>
<name>A0A8K0K8B8_LADFU</name>
<proteinExistence type="predicted"/>
<organism evidence="1 2">
    <name type="scientific">Ladona fulva</name>
    <name type="common">Scarce chaser dragonfly</name>
    <name type="synonym">Libellula fulva</name>
    <dbReference type="NCBI Taxonomy" id="123851"/>
    <lineage>
        <taxon>Eukaryota</taxon>
        <taxon>Metazoa</taxon>
        <taxon>Ecdysozoa</taxon>
        <taxon>Arthropoda</taxon>
        <taxon>Hexapoda</taxon>
        <taxon>Insecta</taxon>
        <taxon>Pterygota</taxon>
        <taxon>Palaeoptera</taxon>
        <taxon>Odonata</taxon>
        <taxon>Epiprocta</taxon>
        <taxon>Anisoptera</taxon>
        <taxon>Libelluloidea</taxon>
        <taxon>Libellulidae</taxon>
        <taxon>Ladona</taxon>
    </lineage>
</organism>
<dbReference type="Proteomes" id="UP000792457">
    <property type="component" value="Unassembled WGS sequence"/>
</dbReference>
<keyword evidence="2" id="KW-1185">Reference proteome</keyword>
<reference evidence="1" key="2">
    <citation type="submission" date="2017-10" db="EMBL/GenBank/DDBJ databases">
        <title>Ladona fulva Genome sequencing and assembly.</title>
        <authorList>
            <person name="Murali S."/>
            <person name="Richards S."/>
            <person name="Bandaranaike D."/>
            <person name="Bellair M."/>
            <person name="Blankenburg K."/>
            <person name="Chao H."/>
            <person name="Dinh H."/>
            <person name="Doddapaneni H."/>
            <person name="Dugan-Rocha S."/>
            <person name="Elkadiri S."/>
            <person name="Gnanaolivu R."/>
            <person name="Hernandez B."/>
            <person name="Skinner E."/>
            <person name="Javaid M."/>
            <person name="Lee S."/>
            <person name="Li M."/>
            <person name="Ming W."/>
            <person name="Munidasa M."/>
            <person name="Muniz J."/>
            <person name="Nguyen L."/>
            <person name="Hughes D."/>
            <person name="Osuji N."/>
            <person name="Pu L.-L."/>
            <person name="Puazo M."/>
            <person name="Qu C."/>
            <person name="Quiroz J."/>
            <person name="Raj R."/>
            <person name="Weissenberger G."/>
            <person name="Xin Y."/>
            <person name="Zou X."/>
            <person name="Han Y."/>
            <person name="Worley K."/>
            <person name="Muzny D."/>
            <person name="Gibbs R."/>
        </authorList>
    </citation>
    <scope>NUCLEOTIDE SEQUENCE</scope>
    <source>
        <strain evidence="1">Sampled in the wild</strain>
    </source>
</reference>
<protein>
    <submittedName>
        <fullName evidence="1">Uncharacterized protein</fullName>
    </submittedName>
</protein>
<accession>A0A8K0K8B8</accession>